<keyword evidence="3" id="KW-1185">Reference proteome</keyword>
<keyword evidence="1" id="KW-0472">Membrane</keyword>
<dbReference type="PANTHER" id="PTHR43471">
    <property type="entry name" value="ABC TRANSPORTER PERMEASE"/>
    <property type="match status" value="1"/>
</dbReference>
<protein>
    <submittedName>
        <fullName evidence="2">ABC transporter permease subunit</fullName>
    </submittedName>
</protein>
<comment type="caution">
    <text evidence="2">The sequence shown here is derived from an EMBL/GenBank/DDBJ whole genome shotgun (WGS) entry which is preliminary data.</text>
</comment>
<keyword evidence="1" id="KW-0812">Transmembrane</keyword>
<keyword evidence="1" id="KW-1133">Transmembrane helix</keyword>
<feature type="transmembrane region" description="Helical" evidence="1">
    <location>
        <begin position="216"/>
        <end position="241"/>
    </location>
</feature>
<dbReference type="Pfam" id="PF12679">
    <property type="entry name" value="ABC2_membrane_2"/>
    <property type="match status" value="1"/>
</dbReference>
<proteinExistence type="predicted"/>
<evidence type="ECO:0000256" key="1">
    <source>
        <dbReference type="SAM" id="Phobius"/>
    </source>
</evidence>
<dbReference type="Proteomes" id="UP001597461">
    <property type="component" value="Unassembled WGS sequence"/>
</dbReference>
<feature type="transmembrane region" description="Helical" evidence="1">
    <location>
        <begin position="247"/>
        <end position="270"/>
    </location>
</feature>
<feature type="transmembrane region" description="Helical" evidence="1">
    <location>
        <begin position="182"/>
        <end position="204"/>
    </location>
</feature>
<dbReference type="RefSeq" id="WP_379075438.1">
    <property type="nucleotide sequence ID" value="NZ_JBHULL010000005.1"/>
</dbReference>
<name>A0ABW5MEP0_9SPHI</name>
<gene>
    <name evidence="2" type="ORF">ACFSR6_04335</name>
</gene>
<feature type="transmembrane region" description="Helical" evidence="1">
    <location>
        <begin position="450"/>
        <end position="470"/>
    </location>
</feature>
<reference evidence="3" key="1">
    <citation type="journal article" date="2019" name="Int. J. Syst. Evol. Microbiol.">
        <title>The Global Catalogue of Microorganisms (GCM) 10K type strain sequencing project: providing services to taxonomists for standard genome sequencing and annotation.</title>
        <authorList>
            <consortium name="The Broad Institute Genomics Platform"/>
            <consortium name="The Broad Institute Genome Sequencing Center for Infectious Disease"/>
            <person name="Wu L."/>
            <person name="Ma J."/>
        </authorList>
    </citation>
    <scope>NUCLEOTIDE SEQUENCE [LARGE SCALE GENOMIC DNA]</scope>
    <source>
        <strain evidence="3">KCTC 42866</strain>
    </source>
</reference>
<dbReference type="EMBL" id="JBHULL010000005">
    <property type="protein sequence ID" value="MFD2581707.1"/>
    <property type="molecule type" value="Genomic_DNA"/>
</dbReference>
<feature type="transmembrane region" description="Helical" evidence="1">
    <location>
        <begin position="26"/>
        <end position="48"/>
    </location>
</feature>
<dbReference type="PANTHER" id="PTHR43471:SF1">
    <property type="entry name" value="ABC TRANSPORTER PERMEASE PROTEIN NOSY-RELATED"/>
    <property type="match status" value="1"/>
</dbReference>
<evidence type="ECO:0000313" key="2">
    <source>
        <dbReference type="EMBL" id="MFD2581707.1"/>
    </source>
</evidence>
<accession>A0ABW5MEP0</accession>
<dbReference type="InterPro" id="IPR021913">
    <property type="entry name" value="DUF3526"/>
</dbReference>
<evidence type="ECO:0000313" key="3">
    <source>
        <dbReference type="Proteomes" id="UP001597461"/>
    </source>
</evidence>
<dbReference type="Pfam" id="PF12040">
    <property type="entry name" value="DUF3526"/>
    <property type="match status" value="1"/>
</dbReference>
<sequence>MHKKDFADWLMLIKKELLLNYRNKTVIISTIMIWVLFIAATICTILNYQTDHKQRQAANTLFRQQWEHQQRNPHDAGHFGTYLFKPVNLLNAFDTGINDFTGSSYRVEAHIQHEISDDEAVNNDTAMRFGKLTFALILQLLIPLFLLFNTSTSITNEKENGTLKMLLAQGLSSRKIIWTKVWANYLLIAAIVLPVFILMAAAVLSSSDSALLLPRLGWILITFLLYFLIISLAGTLISAISSHSGKALLMALCLWIFTGIIFPKIITGIANRSYPLMSRAAFSDLVEQGYRKGLNGNDPYAVRGERYINSLLKKYRVDSVAALPFNINGLTLQFNEDYRSMAFNHYFKSVEKSFDQQQHFLTIAGIFDPFLSTKRLSMALAGSDFYHHGQFFKQAQTYRNELIRRLNMQLAMHGKGVKGEYIVGPEYYSQLKDFKYQLPELSQVLNLRKVAFLSLAGWILILVLSLQFIASRYLAYHYAAA</sequence>
<organism evidence="2 3">
    <name type="scientific">Pedobacter vanadiisoli</name>
    <dbReference type="NCBI Taxonomy" id="1761975"/>
    <lineage>
        <taxon>Bacteria</taxon>
        <taxon>Pseudomonadati</taxon>
        <taxon>Bacteroidota</taxon>
        <taxon>Sphingobacteriia</taxon>
        <taxon>Sphingobacteriales</taxon>
        <taxon>Sphingobacteriaceae</taxon>
        <taxon>Pedobacter</taxon>
    </lineage>
</organism>